<reference evidence="3" key="1">
    <citation type="submission" date="2021-02" db="EMBL/GenBank/DDBJ databases">
        <authorList>
            <person name="Nowell W R."/>
        </authorList>
    </citation>
    <scope>NUCLEOTIDE SEQUENCE</scope>
</reference>
<proteinExistence type="predicted"/>
<dbReference type="EMBL" id="CAJNOE010000034">
    <property type="protein sequence ID" value="CAF0779122.1"/>
    <property type="molecule type" value="Genomic_DNA"/>
</dbReference>
<accession>A0A813RAB1</accession>
<dbReference type="Proteomes" id="UP000663860">
    <property type="component" value="Unassembled WGS sequence"/>
</dbReference>
<organism evidence="3 5">
    <name type="scientific">Adineta steineri</name>
    <dbReference type="NCBI Taxonomy" id="433720"/>
    <lineage>
        <taxon>Eukaryota</taxon>
        <taxon>Metazoa</taxon>
        <taxon>Spiralia</taxon>
        <taxon>Gnathifera</taxon>
        <taxon>Rotifera</taxon>
        <taxon>Eurotatoria</taxon>
        <taxon>Bdelloidea</taxon>
        <taxon>Adinetida</taxon>
        <taxon>Adinetidae</taxon>
        <taxon>Adineta</taxon>
    </lineage>
</organism>
<dbReference type="InterPro" id="IPR039034">
    <property type="entry name" value="INPP4"/>
</dbReference>
<dbReference type="GO" id="GO:0016316">
    <property type="term" value="F:phosphatidylinositol-3,4-bisphosphate 4-phosphatase activity"/>
    <property type="evidence" value="ECO:0007669"/>
    <property type="project" value="InterPro"/>
</dbReference>
<keyword evidence="1" id="KW-0378">Hydrolase</keyword>
<evidence type="ECO:0000313" key="4">
    <source>
        <dbReference type="EMBL" id="CAF3946293.1"/>
    </source>
</evidence>
<dbReference type="AlphaFoldDB" id="A0A813RAB1"/>
<evidence type="ECO:0000256" key="1">
    <source>
        <dbReference type="ARBA" id="ARBA00022801"/>
    </source>
</evidence>
<gene>
    <name evidence="3" type="ORF">IZO911_LOCUS5733</name>
    <name evidence="4" type="ORF">KXQ929_LOCUS25341</name>
</gene>
<dbReference type="GO" id="GO:0005737">
    <property type="term" value="C:cytoplasm"/>
    <property type="evidence" value="ECO:0007669"/>
    <property type="project" value="TreeGrafter"/>
</dbReference>
<evidence type="ECO:0000313" key="3">
    <source>
        <dbReference type="EMBL" id="CAF0779122.1"/>
    </source>
</evidence>
<keyword evidence="2" id="KW-0443">Lipid metabolism</keyword>
<protein>
    <submittedName>
        <fullName evidence="3">Uncharacterized protein</fullName>
    </submittedName>
</protein>
<dbReference type="PANTHER" id="PTHR12187">
    <property type="entry name" value="AGAP000124-PA"/>
    <property type="match status" value="1"/>
</dbReference>
<evidence type="ECO:0000313" key="5">
    <source>
        <dbReference type="Proteomes" id="UP000663860"/>
    </source>
</evidence>
<dbReference type="Proteomes" id="UP000663868">
    <property type="component" value="Unassembled WGS sequence"/>
</dbReference>
<sequence>MLISFEYLLTCDADELGMLEDSVEAIHALEHVQVRFVPATTTNSLLQPRFFGTRFYCKVVIPLPAHMFARLPQELKDGGSIRIVPVVFNIGIDHRASFARLKTLNFFSTTQVENDLNYKNFDKLKAFVNSSANNLSEDIPDLMKLLEHTMYSNKPKNVDIFPLAEKICRRAYGIRVTGCKSAKDRTSMGFTLEQGQLLVNNHNVDHHELQDILNQFRRNGTSIENALANTGIKAYAFSKVQLMTFPEYYRAQHGTYGNVQT</sequence>
<dbReference type="PANTHER" id="PTHR12187:SF11">
    <property type="entry name" value="PHOSPHATIDYLINOSITOL-3,4-BISPHOSPHATE 4-PHOSPHATASE"/>
    <property type="match status" value="1"/>
</dbReference>
<comment type="caution">
    <text evidence="3">The sequence shown here is derived from an EMBL/GenBank/DDBJ whole genome shotgun (WGS) entry which is preliminary data.</text>
</comment>
<dbReference type="EMBL" id="CAJOBB010002187">
    <property type="protein sequence ID" value="CAF3946293.1"/>
    <property type="molecule type" value="Genomic_DNA"/>
</dbReference>
<evidence type="ECO:0000256" key="2">
    <source>
        <dbReference type="ARBA" id="ARBA00023098"/>
    </source>
</evidence>
<name>A0A813RAB1_9BILA</name>